<evidence type="ECO:0000313" key="11">
    <source>
        <dbReference type="Proteomes" id="UP000663852"/>
    </source>
</evidence>
<dbReference type="Gene3D" id="1.20.1070.10">
    <property type="entry name" value="Rhodopsin 7-helix transmembrane proteins"/>
    <property type="match status" value="1"/>
</dbReference>
<evidence type="ECO:0000256" key="5">
    <source>
        <dbReference type="ARBA" id="ARBA00023136"/>
    </source>
</evidence>
<feature type="domain" description="G-protein coupled receptors family 1 profile" evidence="9">
    <location>
        <begin position="30"/>
        <end position="285"/>
    </location>
</feature>
<sequence length="333" mass="39332">MSSNTVDILNTIRDNLQYFYYVIFLYGTIGNFLNTMIFSRLKPFHGNRCAFYFTMEAIGGIVFLFLGLINSIARQIHGSDLVDSVLIWCRIRFITMHGMALILFFTICCAACDQFWSTHYRFGVRYQYPLKLARYIMLISSCIWLSHSIVFALFLNIQSSSSGCVITNFILIWYSTYCFYPILYGPLQIFLAFVFSLLAYRNVRHIIRQQISIERRQLDQQMTAMVLIRVIFCLILGLPYTCFRIYIINHPFTRSNLLRYTIGQILQIIVSLLFSANFASNFYIFFATSAQFRRQVKYFFRQKTNRFHGNIGEVKLYSRELTHRHFYHSFVVM</sequence>
<dbReference type="PROSITE" id="PS50262">
    <property type="entry name" value="G_PROTEIN_RECEP_F1_2"/>
    <property type="match status" value="1"/>
</dbReference>
<dbReference type="AlphaFoldDB" id="A0A814QJI2"/>
<dbReference type="SUPFAM" id="SSF81321">
    <property type="entry name" value="Family A G protein-coupled receptor-like"/>
    <property type="match status" value="1"/>
</dbReference>
<evidence type="ECO:0000256" key="4">
    <source>
        <dbReference type="ARBA" id="ARBA00023040"/>
    </source>
</evidence>
<feature type="transmembrane region" description="Helical" evidence="8">
    <location>
        <begin position="93"/>
        <end position="112"/>
    </location>
</feature>
<feature type="transmembrane region" description="Helical" evidence="8">
    <location>
        <begin position="182"/>
        <end position="203"/>
    </location>
</feature>
<comment type="subcellular location">
    <subcellularLocation>
        <location evidence="1">Membrane</location>
        <topology evidence="1">Multi-pass membrane protein</topology>
    </subcellularLocation>
</comment>
<dbReference type="GO" id="GO:0005886">
    <property type="term" value="C:plasma membrane"/>
    <property type="evidence" value="ECO:0007669"/>
    <property type="project" value="TreeGrafter"/>
</dbReference>
<organism evidence="10 11">
    <name type="scientific">Adineta ricciae</name>
    <name type="common">Rotifer</name>
    <dbReference type="NCBI Taxonomy" id="249248"/>
    <lineage>
        <taxon>Eukaryota</taxon>
        <taxon>Metazoa</taxon>
        <taxon>Spiralia</taxon>
        <taxon>Gnathifera</taxon>
        <taxon>Rotifera</taxon>
        <taxon>Eurotatoria</taxon>
        <taxon>Bdelloidea</taxon>
        <taxon>Adinetida</taxon>
        <taxon>Adinetidae</taxon>
        <taxon>Adineta</taxon>
    </lineage>
</organism>
<keyword evidence="4" id="KW-0297">G-protein coupled receptor</keyword>
<accession>A0A814QJI2</accession>
<comment type="caution">
    <text evidence="10">The sequence shown here is derived from an EMBL/GenBank/DDBJ whole genome shotgun (WGS) entry which is preliminary data.</text>
</comment>
<evidence type="ECO:0000256" key="7">
    <source>
        <dbReference type="ARBA" id="ARBA00023224"/>
    </source>
</evidence>
<feature type="transmembrane region" description="Helical" evidence="8">
    <location>
        <begin position="132"/>
        <end position="155"/>
    </location>
</feature>
<evidence type="ECO:0000256" key="1">
    <source>
        <dbReference type="ARBA" id="ARBA00004141"/>
    </source>
</evidence>
<feature type="transmembrane region" description="Helical" evidence="8">
    <location>
        <begin position="50"/>
        <end position="73"/>
    </location>
</feature>
<dbReference type="InterPro" id="IPR017452">
    <property type="entry name" value="GPCR_Rhodpsn_7TM"/>
</dbReference>
<evidence type="ECO:0000256" key="8">
    <source>
        <dbReference type="SAM" id="Phobius"/>
    </source>
</evidence>
<dbReference type="PANTHER" id="PTHR24243:SF233">
    <property type="entry name" value="THYROTROPIN-RELEASING HORMONE RECEPTOR"/>
    <property type="match status" value="1"/>
</dbReference>
<dbReference type="PANTHER" id="PTHR24243">
    <property type="entry name" value="G-PROTEIN COUPLED RECEPTOR"/>
    <property type="match status" value="1"/>
</dbReference>
<protein>
    <recommendedName>
        <fullName evidence="9">G-protein coupled receptors family 1 profile domain-containing protein</fullName>
    </recommendedName>
</protein>
<evidence type="ECO:0000256" key="3">
    <source>
        <dbReference type="ARBA" id="ARBA00022989"/>
    </source>
</evidence>
<feature type="transmembrane region" description="Helical" evidence="8">
    <location>
        <begin position="18"/>
        <end position="38"/>
    </location>
</feature>
<name>A0A814QJI2_ADIRI</name>
<dbReference type="EMBL" id="CAJNOJ010000105">
    <property type="protein sequence ID" value="CAF1120309.1"/>
    <property type="molecule type" value="Genomic_DNA"/>
</dbReference>
<keyword evidence="2 8" id="KW-0812">Transmembrane</keyword>
<keyword evidence="7" id="KW-0807">Transducer</keyword>
<keyword evidence="3 8" id="KW-1133">Transmembrane helix</keyword>
<feature type="transmembrane region" description="Helical" evidence="8">
    <location>
        <begin position="268"/>
        <end position="287"/>
    </location>
</feature>
<dbReference type="GO" id="GO:0004930">
    <property type="term" value="F:G protein-coupled receptor activity"/>
    <property type="evidence" value="ECO:0007669"/>
    <property type="project" value="UniProtKB-KW"/>
</dbReference>
<reference evidence="10" key="1">
    <citation type="submission" date="2021-02" db="EMBL/GenBank/DDBJ databases">
        <authorList>
            <person name="Nowell W R."/>
        </authorList>
    </citation>
    <scope>NUCLEOTIDE SEQUENCE</scope>
</reference>
<proteinExistence type="predicted"/>
<keyword evidence="5 8" id="KW-0472">Membrane</keyword>
<evidence type="ECO:0000313" key="10">
    <source>
        <dbReference type="EMBL" id="CAF1120309.1"/>
    </source>
</evidence>
<gene>
    <name evidence="10" type="ORF">EDS130_LOCUS21013</name>
</gene>
<evidence type="ECO:0000259" key="9">
    <source>
        <dbReference type="PROSITE" id="PS50262"/>
    </source>
</evidence>
<evidence type="ECO:0000256" key="2">
    <source>
        <dbReference type="ARBA" id="ARBA00022692"/>
    </source>
</evidence>
<evidence type="ECO:0000256" key="6">
    <source>
        <dbReference type="ARBA" id="ARBA00023170"/>
    </source>
</evidence>
<dbReference type="Proteomes" id="UP000663852">
    <property type="component" value="Unassembled WGS sequence"/>
</dbReference>
<keyword evidence="6" id="KW-0675">Receptor</keyword>
<feature type="transmembrane region" description="Helical" evidence="8">
    <location>
        <begin position="224"/>
        <end position="248"/>
    </location>
</feature>